<dbReference type="InterPro" id="IPR027094">
    <property type="entry name" value="Mitofusin_fam"/>
</dbReference>
<evidence type="ECO:0000259" key="7">
    <source>
        <dbReference type="Pfam" id="PF00350"/>
    </source>
</evidence>
<proteinExistence type="predicted"/>
<dbReference type="AlphaFoldDB" id="A0A412CDJ4"/>
<protein>
    <recommendedName>
        <fullName evidence="7">Dynamin N-terminal domain-containing protein</fullName>
    </recommendedName>
</protein>
<dbReference type="GO" id="GO:0005525">
    <property type="term" value="F:GTP binding"/>
    <property type="evidence" value="ECO:0007669"/>
    <property type="project" value="UniProtKB-KW"/>
</dbReference>
<dbReference type="EMBL" id="QRTP01000018">
    <property type="protein sequence ID" value="RGQ81784.1"/>
    <property type="molecule type" value="Genomic_DNA"/>
</dbReference>
<dbReference type="Pfam" id="PF00350">
    <property type="entry name" value="Dynamin_N"/>
    <property type="match status" value="1"/>
</dbReference>
<evidence type="ECO:0000256" key="1">
    <source>
        <dbReference type="ARBA" id="ARBA00004370"/>
    </source>
</evidence>
<dbReference type="InterPro" id="IPR045063">
    <property type="entry name" value="Dynamin_N"/>
</dbReference>
<dbReference type="GO" id="GO:0016020">
    <property type="term" value="C:membrane"/>
    <property type="evidence" value="ECO:0007669"/>
    <property type="project" value="UniProtKB-SubCell"/>
</dbReference>
<gene>
    <name evidence="8" type="ORF">DWY77_07725</name>
</gene>
<keyword evidence="5" id="KW-0472">Membrane</keyword>
<dbReference type="Proteomes" id="UP000286147">
    <property type="component" value="Unassembled WGS sequence"/>
</dbReference>
<evidence type="ECO:0000256" key="6">
    <source>
        <dbReference type="SAM" id="Coils"/>
    </source>
</evidence>
<evidence type="ECO:0000256" key="5">
    <source>
        <dbReference type="ARBA" id="ARBA00023136"/>
    </source>
</evidence>
<dbReference type="PANTHER" id="PTHR10465">
    <property type="entry name" value="TRANSMEMBRANE GTPASE FZO1"/>
    <property type="match status" value="1"/>
</dbReference>
<reference evidence="8 9" key="1">
    <citation type="submission" date="2018-08" db="EMBL/GenBank/DDBJ databases">
        <title>A genome reference for cultivated species of the human gut microbiota.</title>
        <authorList>
            <person name="Zou Y."/>
            <person name="Xue W."/>
            <person name="Luo G."/>
        </authorList>
    </citation>
    <scope>NUCLEOTIDE SEQUENCE [LARGE SCALE GENOMIC DNA]</scope>
    <source>
        <strain evidence="8 9">AF27-12</strain>
    </source>
</reference>
<dbReference type="RefSeq" id="WP_118036092.1">
    <property type="nucleotide sequence ID" value="NZ_QRTP01000018.1"/>
</dbReference>
<dbReference type="SUPFAM" id="SSF52540">
    <property type="entry name" value="P-loop containing nucleoside triphosphate hydrolases"/>
    <property type="match status" value="1"/>
</dbReference>
<dbReference type="InterPro" id="IPR027417">
    <property type="entry name" value="P-loop_NTPase"/>
</dbReference>
<comment type="caution">
    <text evidence="8">The sequence shown here is derived from an EMBL/GenBank/DDBJ whole genome shotgun (WGS) entry which is preliminary data.</text>
</comment>
<dbReference type="Gene3D" id="3.40.50.300">
    <property type="entry name" value="P-loop containing nucleotide triphosphate hydrolases"/>
    <property type="match status" value="1"/>
</dbReference>
<evidence type="ECO:0000256" key="3">
    <source>
        <dbReference type="ARBA" id="ARBA00022801"/>
    </source>
</evidence>
<evidence type="ECO:0000256" key="4">
    <source>
        <dbReference type="ARBA" id="ARBA00023134"/>
    </source>
</evidence>
<name>A0A412CDJ4_9FIRM</name>
<evidence type="ECO:0000256" key="2">
    <source>
        <dbReference type="ARBA" id="ARBA00022741"/>
    </source>
</evidence>
<evidence type="ECO:0000313" key="9">
    <source>
        <dbReference type="Proteomes" id="UP000286147"/>
    </source>
</evidence>
<organism evidence="8 9">
    <name type="scientific">Megamonas rupellensis</name>
    <dbReference type="NCBI Taxonomy" id="491921"/>
    <lineage>
        <taxon>Bacteria</taxon>
        <taxon>Bacillati</taxon>
        <taxon>Bacillota</taxon>
        <taxon>Negativicutes</taxon>
        <taxon>Selenomonadales</taxon>
        <taxon>Selenomonadaceae</taxon>
        <taxon>Megamonas</taxon>
    </lineage>
</organism>
<keyword evidence="4" id="KW-0342">GTP-binding</keyword>
<dbReference type="PANTHER" id="PTHR10465:SF0">
    <property type="entry name" value="SARCALUMENIN"/>
    <property type="match status" value="1"/>
</dbReference>
<dbReference type="GO" id="GO:0003924">
    <property type="term" value="F:GTPase activity"/>
    <property type="evidence" value="ECO:0007669"/>
    <property type="project" value="InterPro"/>
</dbReference>
<keyword evidence="6" id="KW-0175">Coiled coil</keyword>
<feature type="domain" description="Dynamin N-terminal" evidence="7">
    <location>
        <begin position="83"/>
        <end position="272"/>
    </location>
</feature>
<accession>A0A412CDJ4</accession>
<comment type="subcellular location">
    <subcellularLocation>
        <location evidence="1">Membrane</location>
    </subcellularLocation>
</comment>
<keyword evidence="3" id="KW-0378">Hydrolase</keyword>
<keyword evidence="2" id="KW-0547">Nucleotide-binding</keyword>
<sequence length="486" mass="56741">MYLQNNELEQEYLTKKNEIEKIINTPIDNTKYLWNETIQRYATTIEQIKRLLSLNEFKSDISPKIINDLNIFLQRCSNPEYHIALVGAIKAGKSTLINALIGYELASTQVTPETASLTKFKSAKEDFVNVTFYSQTEWSALWNSVTKSNAEVFIEEYKNLNADAEKNNWLGKEPQHFVCNSREELKNEIIKWTSSKSPTHYFVKEVIVGLKNFELPNGVVLVDTPGLDDVIEYRSNITREYIDRANAVLMCVRSDALTNGELQTIYRVFTNAGEDREKIYVIGTQMDTLNNPKEDWQKQKNEWAKYLKGNSCYKTKDLANKNLIPVSAFLYTLLEEYRNNEFTKDDDKYFYQLEPITRKFRIRDINEGYNELKDFTNIEFLKDKLQREVISQYKQKMINDIKSSYTLCSNELKQSLTAIKNEQMEIIQTSTQGIDEIKRKKAEYIAKMSKASDEKKEINDLIKQLRVQTTKRVSELTKTIKDLNKR</sequence>
<evidence type="ECO:0000313" key="8">
    <source>
        <dbReference type="EMBL" id="RGQ81784.1"/>
    </source>
</evidence>
<feature type="coiled-coil region" evidence="6">
    <location>
        <begin position="434"/>
        <end position="486"/>
    </location>
</feature>